<dbReference type="SMART" id="SM01417">
    <property type="entry name" value="Solute_trans_a"/>
    <property type="match status" value="1"/>
</dbReference>
<keyword evidence="10 13" id="KW-0472">Membrane</keyword>
<keyword evidence="5 13" id="KW-0812">Transmembrane</keyword>
<evidence type="ECO:0000313" key="15">
    <source>
        <dbReference type="EMBL" id="TRZ02253.1"/>
    </source>
</evidence>
<dbReference type="EC" id="2.7.11.1" evidence="2"/>
<evidence type="ECO:0000256" key="2">
    <source>
        <dbReference type="ARBA" id="ARBA00012513"/>
    </source>
</evidence>
<dbReference type="AlphaFoldDB" id="A0A553RJ93"/>
<feature type="transmembrane region" description="Helical" evidence="13">
    <location>
        <begin position="582"/>
        <end position="603"/>
    </location>
</feature>
<dbReference type="InterPro" id="IPR005178">
    <property type="entry name" value="Ostalpha/TMEM184C"/>
</dbReference>
<dbReference type="PROSITE" id="PS00108">
    <property type="entry name" value="PROTEIN_KINASE_ST"/>
    <property type="match status" value="1"/>
</dbReference>
<evidence type="ECO:0000256" key="7">
    <source>
        <dbReference type="ARBA" id="ARBA00022777"/>
    </source>
</evidence>
<dbReference type="InterPro" id="IPR008271">
    <property type="entry name" value="Ser/Thr_kinase_AS"/>
</dbReference>
<feature type="region of interest" description="Disordered" evidence="12">
    <location>
        <begin position="510"/>
        <end position="538"/>
    </location>
</feature>
<evidence type="ECO:0000256" key="13">
    <source>
        <dbReference type="SAM" id="Phobius"/>
    </source>
</evidence>
<keyword evidence="3" id="KW-0723">Serine/threonine-protein kinase</keyword>
<evidence type="ECO:0000256" key="10">
    <source>
        <dbReference type="ARBA" id="ARBA00023136"/>
    </source>
</evidence>
<dbReference type="InterPro" id="IPR050235">
    <property type="entry name" value="CK1_Ser-Thr_kinase"/>
</dbReference>
<dbReference type="Proteomes" id="UP000316079">
    <property type="component" value="Unassembled WGS sequence"/>
</dbReference>
<dbReference type="CDD" id="cd14125">
    <property type="entry name" value="STKc_CK1_delta_epsilon"/>
    <property type="match status" value="1"/>
</dbReference>
<dbReference type="GO" id="GO:0016020">
    <property type="term" value="C:membrane"/>
    <property type="evidence" value="ECO:0007669"/>
    <property type="project" value="UniProtKB-SubCell"/>
</dbReference>
<evidence type="ECO:0000256" key="4">
    <source>
        <dbReference type="ARBA" id="ARBA00022679"/>
    </source>
</evidence>
<comment type="subcellular location">
    <subcellularLocation>
        <location evidence="1">Membrane</location>
        <topology evidence="1">Multi-pass membrane protein</topology>
    </subcellularLocation>
</comment>
<evidence type="ECO:0000256" key="6">
    <source>
        <dbReference type="ARBA" id="ARBA00022741"/>
    </source>
</evidence>
<dbReference type="GO" id="GO:0005737">
    <property type="term" value="C:cytoplasm"/>
    <property type="evidence" value="ECO:0007669"/>
    <property type="project" value="UniProtKB-ARBA"/>
</dbReference>
<evidence type="ECO:0000313" key="16">
    <source>
        <dbReference type="Proteomes" id="UP000316079"/>
    </source>
</evidence>
<keyword evidence="4" id="KW-0808">Transferase</keyword>
<dbReference type="EMBL" id="SRMA01023993">
    <property type="protein sequence ID" value="TRZ02253.1"/>
    <property type="molecule type" value="Genomic_DNA"/>
</dbReference>
<feature type="region of interest" description="Disordered" evidence="12">
    <location>
        <begin position="375"/>
        <end position="450"/>
    </location>
</feature>
<comment type="caution">
    <text evidence="15">The sequence shown here is derived from an EMBL/GenBank/DDBJ whole genome shotgun (WGS) entry which is preliminary data.</text>
</comment>
<evidence type="ECO:0000256" key="11">
    <source>
        <dbReference type="PROSITE-ProRule" id="PRU10141"/>
    </source>
</evidence>
<sequence>MRPLKIGLHSLSRVLSYKREPAHQPHFCITLTLEQFANLDIDSVWVDLKEEIMELRVGSKYRLGRKIGSGSFGDIFLGANITSGEEVAIKLESVKTKHPQLHIESKFYKMMQGGVGIPSIKWCGAEGEYNVMVMELLGPSLEDLFNFCSRKFTLKTVLLLADQMISRIEYIHSKNFIHRDIKPDNFLMGLGKKGNLVYIIDFGLAKKYRDARTHQHIPYRENKNLTGTARYASINTHLGIGKIMGTQGKTAFIFFVTKQLSVSTEQSRRDDLESLGYVLMYFNLGSLPWQGLKAATKRQKYERISEKKMSTPIEVLCKGYPSEFSTYMNFCRSLRFDDKPDYSYLRQLFRNLFHRQGFSYDYVFDWNMLKFGSSRTAEEKEKEQRGEGEEREERTGAGAPGSAARALPSGPNIPASNRARNGPDPANSNPASRVPLSGNASPRAGRGADRERRVCLRLHRGAPANASPDLPLRHDQIRITPPQCNSQRSFRAHGEMRPAAALVILGGTEETAETDACGEKERERERKRKRKQQLFSRDIPLSDSSGEEVVGMAPGLLTTMAPPGPNISWLPDVPLLTPEQPIFIMTTTAQSVSGFFVWIALLLTCHQIYMHLRYYRSPKEQRHIVRILFIVPIYAFDSWLSLLFFTNDQYYVYFDTVRDCYEAFVIYNFLSLCYEYLGGESAIMAEIRGKPIEYLSVTYSIFIHDIAFLLQLYHVGDHDVNCDILQIM</sequence>
<evidence type="ECO:0000256" key="9">
    <source>
        <dbReference type="ARBA" id="ARBA00022989"/>
    </source>
</evidence>
<dbReference type="Pfam" id="PF00069">
    <property type="entry name" value="Pkinase"/>
    <property type="match status" value="1"/>
</dbReference>
<name>A0A553RJ93_9TELE</name>
<dbReference type="PROSITE" id="PS50011">
    <property type="entry name" value="PROTEIN_KINASE_DOM"/>
    <property type="match status" value="1"/>
</dbReference>
<keyword evidence="16" id="KW-1185">Reference proteome</keyword>
<protein>
    <recommendedName>
        <fullName evidence="2">non-specific serine/threonine protein kinase</fullName>
        <ecNumber evidence="2">2.7.11.1</ecNumber>
    </recommendedName>
</protein>
<evidence type="ECO:0000256" key="12">
    <source>
        <dbReference type="SAM" id="MobiDB-lite"/>
    </source>
</evidence>
<dbReference type="SUPFAM" id="SSF56112">
    <property type="entry name" value="Protein kinase-like (PK-like)"/>
    <property type="match status" value="1"/>
</dbReference>
<dbReference type="PANTHER" id="PTHR11909">
    <property type="entry name" value="CASEIN KINASE-RELATED"/>
    <property type="match status" value="1"/>
</dbReference>
<keyword evidence="9 13" id="KW-1133">Transmembrane helix</keyword>
<dbReference type="OrthoDB" id="5348404at2759"/>
<gene>
    <name evidence="15" type="ORF">DNTS_034027</name>
</gene>
<evidence type="ECO:0000256" key="8">
    <source>
        <dbReference type="ARBA" id="ARBA00022840"/>
    </source>
</evidence>
<evidence type="ECO:0000256" key="1">
    <source>
        <dbReference type="ARBA" id="ARBA00004141"/>
    </source>
</evidence>
<keyword evidence="6 11" id="KW-0547">Nucleotide-binding</keyword>
<dbReference type="Gene3D" id="1.10.510.10">
    <property type="entry name" value="Transferase(Phosphotransferase) domain 1"/>
    <property type="match status" value="1"/>
</dbReference>
<dbReference type="PROSITE" id="PS00107">
    <property type="entry name" value="PROTEIN_KINASE_ATP"/>
    <property type="match status" value="1"/>
</dbReference>
<evidence type="ECO:0000256" key="5">
    <source>
        <dbReference type="ARBA" id="ARBA00022692"/>
    </source>
</evidence>
<keyword evidence="8 11" id="KW-0067">ATP-binding</keyword>
<feature type="transmembrane region" description="Helical" evidence="13">
    <location>
        <begin position="624"/>
        <end position="645"/>
    </location>
</feature>
<feature type="compositionally biased region" description="Basic and acidic residues" evidence="12">
    <location>
        <begin position="376"/>
        <end position="395"/>
    </location>
</feature>
<proteinExistence type="predicted"/>
<feature type="domain" description="Protein kinase" evidence="14">
    <location>
        <begin position="61"/>
        <end position="353"/>
    </location>
</feature>
<dbReference type="STRING" id="623744.A0A553RJ93"/>
<evidence type="ECO:0000259" key="14">
    <source>
        <dbReference type="PROSITE" id="PS50011"/>
    </source>
</evidence>
<dbReference type="GO" id="GO:0005524">
    <property type="term" value="F:ATP binding"/>
    <property type="evidence" value="ECO:0007669"/>
    <property type="project" value="UniProtKB-UniRule"/>
</dbReference>
<dbReference type="Pfam" id="PF03619">
    <property type="entry name" value="Solute_trans_a"/>
    <property type="match status" value="1"/>
</dbReference>
<dbReference type="FunFam" id="3.30.200.20:FF:000538">
    <property type="entry name" value="Putative Casein kinase I"/>
    <property type="match status" value="1"/>
</dbReference>
<feature type="binding site" evidence="11">
    <location>
        <position position="90"/>
    </location>
    <ligand>
        <name>ATP</name>
        <dbReference type="ChEBI" id="CHEBI:30616"/>
    </ligand>
</feature>
<dbReference type="InterPro" id="IPR000719">
    <property type="entry name" value="Prot_kinase_dom"/>
</dbReference>
<dbReference type="GO" id="GO:0004674">
    <property type="term" value="F:protein serine/threonine kinase activity"/>
    <property type="evidence" value="ECO:0007669"/>
    <property type="project" value="UniProtKB-KW"/>
</dbReference>
<dbReference type="InterPro" id="IPR011009">
    <property type="entry name" value="Kinase-like_dom_sf"/>
</dbReference>
<dbReference type="InterPro" id="IPR017441">
    <property type="entry name" value="Protein_kinase_ATP_BS"/>
</dbReference>
<evidence type="ECO:0000256" key="3">
    <source>
        <dbReference type="ARBA" id="ARBA00022527"/>
    </source>
</evidence>
<reference evidence="15 16" key="1">
    <citation type="journal article" date="2019" name="Sci. Data">
        <title>Hybrid genome assembly and annotation of Danionella translucida.</title>
        <authorList>
            <person name="Kadobianskyi M."/>
            <person name="Schulze L."/>
            <person name="Schuelke M."/>
            <person name="Judkewitz B."/>
        </authorList>
    </citation>
    <scope>NUCLEOTIDE SEQUENCE [LARGE SCALE GENOMIC DNA]</scope>
    <source>
        <strain evidence="15 16">Bolton</strain>
    </source>
</reference>
<dbReference type="SMART" id="SM00220">
    <property type="entry name" value="S_TKc"/>
    <property type="match status" value="1"/>
</dbReference>
<keyword evidence="7" id="KW-0418">Kinase</keyword>
<organism evidence="15 16">
    <name type="scientific">Danionella cerebrum</name>
    <dbReference type="NCBI Taxonomy" id="2873325"/>
    <lineage>
        <taxon>Eukaryota</taxon>
        <taxon>Metazoa</taxon>
        <taxon>Chordata</taxon>
        <taxon>Craniata</taxon>
        <taxon>Vertebrata</taxon>
        <taxon>Euteleostomi</taxon>
        <taxon>Actinopterygii</taxon>
        <taxon>Neopterygii</taxon>
        <taxon>Teleostei</taxon>
        <taxon>Ostariophysi</taxon>
        <taxon>Cypriniformes</taxon>
        <taxon>Danionidae</taxon>
        <taxon>Danioninae</taxon>
        <taxon>Danionella</taxon>
    </lineage>
</organism>
<accession>A0A553RJ93</accession>